<reference evidence="2" key="1">
    <citation type="submission" date="2020-12" db="EMBL/GenBank/DDBJ databases">
        <authorList>
            <person name="Iha C."/>
        </authorList>
    </citation>
    <scope>NUCLEOTIDE SEQUENCE</scope>
</reference>
<evidence type="ECO:0000313" key="3">
    <source>
        <dbReference type="Proteomes" id="UP000708148"/>
    </source>
</evidence>
<name>A0A8S1J9K0_9CHLO</name>
<feature type="compositionally biased region" description="Low complexity" evidence="1">
    <location>
        <begin position="174"/>
        <end position="190"/>
    </location>
</feature>
<protein>
    <submittedName>
        <fullName evidence="2">Uncharacterized protein</fullName>
    </submittedName>
</protein>
<feature type="region of interest" description="Disordered" evidence="1">
    <location>
        <begin position="1"/>
        <end position="29"/>
    </location>
</feature>
<keyword evidence="3" id="KW-1185">Reference proteome</keyword>
<evidence type="ECO:0000313" key="2">
    <source>
        <dbReference type="EMBL" id="CAD7703894.1"/>
    </source>
</evidence>
<organism evidence="2 3">
    <name type="scientific">Ostreobium quekettii</name>
    <dbReference type="NCBI Taxonomy" id="121088"/>
    <lineage>
        <taxon>Eukaryota</taxon>
        <taxon>Viridiplantae</taxon>
        <taxon>Chlorophyta</taxon>
        <taxon>core chlorophytes</taxon>
        <taxon>Ulvophyceae</taxon>
        <taxon>TCBD clade</taxon>
        <taxon>Bryopsidales</taxon>
        <taxon>Ostreobineae</taxon>
        <taxon>Ostreobiaceae</taxon>
        <taxon>Ostreobium</taxon>
    </lineage>
</organism>
<feature type="region of interest" description="Disordered" evidence="1">
    <location>
        <begin position="174"/>
        <end position="196"/>
    </location>
</feature>
<accession>A0A8S1J9K0</accession>
<gene>
    <name evidence="2" type="ORF">OSTQU699_LOCUS9251</name>
</gene>
<dbReference type="Proteomes" id="UP000708148">
    <property type="component" value="Unassembled WGS sequence"/>
</dbReference>
<dbReference type="EMBL" id="CAJHUC010002488">
    <property type="protein sequence ID" value="CAD7703894.1"/>
    <property type="molecule type" value="Genomic_DNA"/>
</dbReference>
<evidence type="ECO:0000256" key="1">
    <source>
        <dbReference type="SAM" id="MobiDB-lite"/>
    </source>
</evidence>
<dbReference type="AlphaFoldDB" id="A0A8S1J9K0"/>
<comment type="caution">
    <text evidence="2">The sequence shown here is derived from an EMBL/GenBank/DDBJ whole genome shotgun (WGS) entry which is preliminary data.</text>
</comment>
<sequence length="332" mass="36681">MDGAPQDGDRMDEDCSSGDGSSAAPRGTLTPGVLVKIESPVQATDWLRSKGKKMKDITTYLTEKRLISAGKKRDCRVEYGPSGREFKKLRPKINLYALAVAALANIGNLGEDQTITCFVRWLVSGLGGLTARELMGELEVWVRSLVQRLGVSELHTAVGFGLVEGMNLPAEANLHGQQHHTPPTHLPLDTTDQEDEHDLTDNTAQPFGQLASNEQFPDDYVPSDAQPLAVLEQRSQVDMPMSQYDMSYRQLPNKHGQPTAQSASVTQRWDQLAGHNRQLPGHHLHSAAIPVAQAPERPTLKRRRSYMESQARTVAPQLAVWQVFVCLLFFPS</sequence>
<proteinExistence type="predicted"/>